<proteinExistence type="predicted"/>
<dbReference type="HOGENOM" id="CLU_2146755_0_0_1"/>
<dbReference type="EMBL" id="JH930470">
    <property type="protein sequence ID" value="EKM57610.1"/>
    <property type="molecule type" value="Genomic_DNA"/>
</dbReference>
<keyword evidence="2" id="KW-1185">Reference proteome</keyword>
<accession>K5WE83</accession>
<dbReference type="KEGG" id="pco:PHACADRAFT_251326"/>
<evidence type="ECO:0000313" key="1">
    <source>
        <dbReference type="EMBL" id="EKM57610.1"/>
    </source>
</evidence>
<dbReference type="RefSeq" id="XP_007392957.1">
    <property type="nucleotide sequence ID" value="XM_007392895.1"/>
</dbReference>
<organism evidence="1 2">
    <name type="scientific">Phanerochaete carnosa (strain HHB-10118-sp)</name>
    <name type="common">White-rot fungus</name>
    <name type="synonym">Peniophora carnosa</name>
    <dbReference type="NCBI Taxonomy" id="650164"/>
    <lineage>
        <taxon>Eukaryota</taxon>
        <taxon>Fungi</taxon>
        <taxon>Dikarya</taxon>
        <taxon>Basidiomycota</taxon>
        <taxon>Agaricomycotina</taxon>
        <taxon>Agaricomycetes</taxon>
        <taxon>Polyporales</taxon>
        <taxon>Phanerochaetaceae</taxon>
        <taxon>Phanerochaete</taxon>
    </lineage>
</organism>
<sequence length="112" mass="11948">MTCTGTEAWRRNRRVSASRCTGCDGNAVACAPDDPISPQMSAGRSWPQLERPHRYDTVITLVLWKGSVAASRAYEKLDALQSTGTSVGVGRRTSIGGYGVRGLGCVSGQPVY</sequence>
<dbReference type="GeneID" id="18915190"/>
<name>K5WE83_PHACS</name>
<gene>
    <name evidence="1" type="ORF">PHACADRAFT_251326</name>
</gene>
<dbReference type="AlphaFoldDB" id="K5WE83"/>
<evidence type="ECO:0000313" key="2">
    <source>
        <dbReference type="Proteomes" id="UP000008370"/>
    </source>
</evidence>
<dbReference type="Proteomes" id="UP000008370">
    <property type="component" value="Unassembled WGS sequence"/>
</dbReference>
<dbReference type="InParanoid" id="K5WE83"/>
<reference evidence="1 2" key="1">
    <citation type="journal article" date="2012" name="BMC Genomics">
        <title>Comparative genomics of the white-rot fungi, Phanerochaete carnosa and P. chrysosporium, to elucidate the genetic basis of the distinct wood types they colonize.</title>
        <authorList>
            <person name="Suzuki H."/>
            <person name="MacDonald J."/>
            <person name="Syed K."/>
            <person name="Salamov A."/>
            <person name="Hori C."/>
            <person name="Aerts A."/>
            <person name="Henrissat B."/>
            <person name="Wiebenga A."/>
            <person name="vanKuyk P.A."/>
            <person name="Barry K."/>
            <person name="Lindquist E."/>
            <person name="LaButti K."/>
            <person name="Lapidus A."/>
            <person name="Lucas S."/>
            <person name="Coutinho P."/>
            <person name="Gong Y."/>
            <person name="Samejima M."/>
            <person name="Mahadevan R."/>
            <person name="Abou-Zaid M."/>
            <person name="de Vries R.P."/>
            <person name="Igarashi K."/>
            <person name="Yadav J.S."/>
            <person name="Grigoriev I.V."/>
            <person name="Master E.R."/>
        </authorList>
    </citation>
    <scope>NUCLEOTIDE SEQUENCE [LARGE SCALE GENOMIC DNA]</scope>
    <source>
        <strain evidence="1 2">HHB-10118-sp</strain>
    </source>
</reference>
<protein>
    <submittedName>
        <fullName evidence="1">Uncharacterized protein</fullName>
    </submittedName>
</protein>